<feature type="coiled-coil region" evidence="6">
    <location>
        <begin position="104"/>
        <end position="186"/>
    </location>
</feature>
<evidence type="ECO:0000256" key="2">
    <source>
        <dbReference type="ARBA" id="ARBA00022490"/>
    </source>
</evidence>
<dbReference type="InterPro" id="IPR007793">
    <property type="entry name" value="DivIVA_fam"/>
</dbReference>
<dbReference type="InterPro" id="IPR019933">
    <property type="entry name" value="DivIVA_domain"/>
</dbReference>
<organism evidence="8">
    <name type="scientific">freshwater metagenome</name>
    <dbReference type="NCBI Taxonomy" id="449393"/>
    <lineage>
        <taxon>unclassified sequences</taxon>
        <taxon>metagenomes</taxon>
        <taxon>ecological metagenomes</taxon>
    </lineage>
</organism>
<comment type="subcellular location">
    <subcellularLocation>
        <location evidence="1">Cytoplasm</location>
    </subcellularLocation>
</comment>
<keyword evidence="3" id="KW-0132">Cell division</keyword>
<reference evidence="8" key="1">
    <citation type="submission" date="2020-05" db="EMBL/GenBank/DDBJ databases">
        <authorList>
            <person name="Chiriac C."/>
            <person name="Salcher M."/>
            <person name="Ghai R."/>
            <person name="Kavagutti S V."/>
        </authorList>
    </citation>
    <scope>NUCLEOTIDE SEQUENCE</scope>
</reference>
<feature type="region of interest" description="Disordered" evidence="7">
    <location>
        <begin position="1"/>
        <end position="26"/>
    </location>
</feature>
<proteinExistence type="predicted"/>
<keyword evidence="5" id="KW-0131">Cell cycle</keyword>
<dbReference type="NCBIfam" id="TIGR03544">
    <property type="entry name" value="DivI1A_domain"/>
    <property type="match status" value="1"/>
</dbReference>
<dbReference type="GO" id="GO:0051301">
    <property type="term" value="P:cell division"/>
    <property type="evidence" value="ECO:0007669"/>
    <property type="project" value="UniProtKB-KW"/>
</dbReference>
<keyword evidence="4 6" id="KW-0175">Coiled coil</keyword>
<protein>
    <submittedName>
        <fullName evidence="8">Unannotated protein</fullName>
    </submittedName>
</protein>
<evidence type="ECO:0000256" key="4">
    <source>
        <dbReference type="ARBA" id="ARBA00023054"/>
    </source>
</evidence>
<name>A0A6J6PXS6_9ZZZZ</name>
<evidence type="ECO:0000313" key="8">
    <source>
        <dbReference type="EMBL" id="CAB4704311.1"/>
    </source>
</evidence>
<dbReference type="Pfam" id="PF05103">
    <property type="entry name" value="DivIVA"/>
    <property type="match status" value="1"/>
</dbReference>
<evidence type="ECO:0000256" key="3">
    <source>
        <dbReference type="ARBA" id="ARBA00022618"/>
    </source>
</evidence>
<gene>
    <name evidence="8" type="ORF">UFOPK2366_01424</name>
</gene>
<evidence type="ECO:0000256" key="7">
    <source>
        <dbReference type="SAM" id="MobiDB-lite"/>
    </source>
</evidence>
<evidence type="ECO:0000256" key="6">
    <source>
        <dbReference type="SAM" id="Coils"/>
    </source>
</evidence>
<keyword evidence="2" id="KW-0963">Cytoplasm</keyword>
<evidence type="ECO:0000256" key="5">
    <source>
        <dbReference type="ARBA" id="ARBA00023306"/>
    </source>
</evidence>
<dbReference type="AlphaFoldDB" id="A0A6J6PXS6"/>
<sequence length="558" mass="61875">MAISFSRPDPSSAASVSSAQFPTSRRGFDQAEVRDFLRMVAAELARLQERERFLERELRSAQHPGSSDAVTMDDDTATRLLGEEAARVLQTAREAATQIRARAEDGSARLLREATDEAQRLREEAEIESARRRQDAASDAEAEVQMAKQQGRDMVNEARAYRERVLSELARRRELARQQLEQLIHGRDRLLQAFERSRLAAVDVMAELAPLGEPVEYVNLQPTTGPVPLMVPATSMYMQPDRDDDDLDQVAQTQVEVAEAEAEVEVEIEIVELDIEIVELEIELEVDAEIESEADVDVFGDADDDTIGLQLVEPHDDTVVSLPEPAPFDDRNDNNDREPARVVSLFAKTSDRAETKPTSSVDDLFARLRESRADTVVERAAIVDIPADEVEDEGEESQTESGVDTVAEAVVPLILSASRKLKRVLADEQNELLDLLRRKEPVRTLDDLLPWEADQSARYSAAVEKDLVAAAVAGAQGGSDGRNPAIVRPAIDAVTNDIISPLRDRLTRSIDKAAGVNSDLANEVRGIYREWKAHRIDEYVEEIVRLAYDRGALTVTPG</sequence>
<evidence type="ECO:0000256" key="1">
    <source>
        <dbReference type="ARBA" id="ARBA00004496"/>
    </source>
</evidence>
<accession>A0A6J6PXS6</accession>
<dbReference type="GO" id="GO:0005737">
    <property type="term" value="C:cytoplasm"/>
    <property type="evidence" value="ECO:0007669"/>
    <property type="project" value="UniProtKB-SubCell"/>
</dbReference>
<dbReference type="Gene3D" id="6.10.250.660">
    <property type="match status" value="1"/>
</dbReference>
<dbReference type="EMBL" id="CAEZXM010000287">
    <property type="protein sequence ID" value="CAB4704311.1"/>
    <property type="molecule type" value="Genomic_DNA"/>
</dbReference>